<evidence type="ECO:0000313" key="3">
    <source>
        <dbReference type="Proteomes" id="UP000516320"/>
    </source>
</evidence>
<name>A0A7H0SQB1_9CORY</name>
<evidence type="ECO:0000256" key="1">
    <source>
        <dbReference type="SAM" id="MobiDB-lite"/>
    </source>
</evidence>
<feature type="compositionally biased region" description="Polar residues" evidence="1">
    <location>
        <begin position="256"/>
        <end position="266"/>
    </location>
</feature>
<gene>
    <name evidence="2" type="ORF">GP475_08860</name>
</gene>
<feature type="region of interest" description="Disordered" evidence="1">
    <location>
        <begin position="241"/>
        <end position="285"/>
    </location>
</feature>
<dbReference type="KEGG" id="cpoy:GP475_08860"/>
<sequence length="295" mass="33381">MWFKVDDGFYDHPKVLGLDMAARGLWVSAGAYCARHLTDGIITGAQIRAIGGTINQAEKLVKIGLWTRDEAPPNARRYAFDDWRDFQPTRAEVLSKRQEARDRMAKARAKRAKARENAEKFARTNGERSGEVRSDALRERSPYPDPTRPDHIDISIPNGISLKSRFEGGPDHIMKSKSKLEAPGFEEFWGAYPRKVGKKTARAKYQAACKRATPEAIFAGAKRLASDPNLPEKQYIPHPATWLNRDGWDDEPLPSKNPQQAVQTPLSGREAWDRSGSLPDWNRHDNVQVIEHRDM</sequence>
<protein>
    <submittedName>
        <fullName evidence="2">Uncharacterized protein</fullName>
    </submittedName>
</protein>
<accession>A0A7H0SQB1</accession>
<feature type="compositionally biased region" description="Basic and acidic residues" evidence="1">
    <location>
        <begin position="114"/>
        <end position="153"/>
    </location>
</feature>
<evidence type="ECO:0000313" key="2">
    <source>
        <dbReference type="EMBL" id="QNQ90736.1"/>
    </source>
</evidence>
<reference evidence="2 3" key="1">
    <citation type="submission" date="2019-12" db="EMBL/GenBank/DDBJ databases">
        <title>Corynebacterium sp. nov., isolated from feces of the Anser Albifrons in China.</title>
        <authorList>
            <person name="Liu Q."/>
        </authorList>
    </citation>
    <scope>NUCLEOTIDE SEQUENCE [LARGE SCALE GENOMIC DNA]</scope>
    <source>
        <strain evidence="2 3">4H37-19</strain>
    </source>
</reference>
<dbReference type="RefSeq" id="WP_187974050.1">
    <property type="nucleotide sequence ID" value="NZ_CP046884.1"/>
</dbReference>
<organism evidence="2 3">
    <name type="scientific">Corynebacterium poyangense</name>
    <dbReference type="NCBI Taxonomy" id="2684405"/>
    <lineage>
        <taxon>Bacteria</taxon>
        <taxon>Bacillati</taxon>
        <taxon>Actinomycetota</taxon>
        <taxon>Actinomycetes</taxon>
        <taxon>Mycobacteriales</taxon>
        <taxon>Corynebacteriaceae</taxon>
        <taxon>Corynebacterium</taxon>
    </lineage>
</organism>
<dbReference type="EMBL" id="CP046884">
    <property type="protein sequence ID" value="QNQ90736.1"/>
    <property type="molecule type" value="Genomic_DNA"/>
</dbReference>
<keyword evidence="3" id="KW-1185">Reference proteome</keyword>
<proteinExistence type="predicted"/>
<dbReference type="Proteomes" id="UP000516320">
    <property type="component" value="Chromosome"/>
</dbReference>
<feature type="region of interest" description="Disordered" evidence="1">
    <location>
        <begin position="111"/>
        <end position="156"/>
    </location>
</feature>
<dbReference type="AlphaFoldDB" id="A0A7H0SQB1"/>